<evidence type="ECO:0000313" key="3">
    <source>
        <dbReference type="Proteomes" id="UP000194360"/>
    </source>
</evidence>
<proteinExistence type="predicted"/>
<dbReference type="AlphaFoldDB" id="A0A1Y2MQB2"/>
<evidence type="ECO:0000313" key="2">
    <source>
        <dbReference type="EMBL" id="OSY37424.1"/>
    </source>
</evidence>
<feature type="compositionally biased region" description="Basic and acidic residues" evidence="1">
    <location>
        <begin position="214"/>
        <end position="234"/>
    </location>
</feature>
<organism evidence="2 3">
    <name type="scientific">Pseudonocardia autotrophica</name>
    <name type="common">Amycolata autotrophica</name>
    <name type="synonym">Nocardia autotrophica</name>
    <dbReference type="NCBI Taxonomy" id="2074"/>
    <lineage>
        <taxon>Bacteria</taxon>
        <taxon>Bacillati</taxon>
        <taxon>Actinomycetota</taxon>
        <taxon>Actinomycetes</taxon>
        <taxon>Pseudonocardiales</taxon>
        <taxon>Pseudonocardiaceae</taxon>
        <taxon>Pseudonocardia</taxon>
    </lineage>
</organism>
<feature type="compositionally biased region" description="Low complexity" evidence="1">
    <location>
        <begin position="78"/>
        <end position="90"/>
    </location>
</feature>
<feature type="compositionally biased region" description="Low complexity" evidence="1">
    <location>
        <begin position="10"/>
        <end position="34"/>
    </location>
</feature>
<feature type="compositionally biased region" description="Basic and acidic residues" evidence="1">
    <location>
        <begin position="131"/>
        <end position="140"/>
    </location>
</feature>
<dbReference type="EMBL" id="MIGB01000030">
    <property type="protein sequence ID" value="OSY37424.1"/>
    <property type="molecule type" value="Genomic_DNA"/>
</dbReference>
<dbReference type="Proteomes" id="UP000194360">
    <property type="component" value="Unassembled WGS sequence"/>
</dbReference>
<name>A0A1Y2MQB2_PSEAH</name>
<comment type="caution">
    <text evidence="2">The sequence shown here is derived from an EMBL/GenBank/DDBJ whole genome shotgun (WGS) entry which is preliminary data.</text>
</comment>
<sequence>MCTGPPPAHPTSATTPAPAPAARVRVRVRTGSGAFAWGRPVRTGSLRSHGVGSRANAMNPCERRCGTEGSGARRRSATRPGPARPSAARRGAARRGAARGSPAQREARRAAPGNRAHPHPHGIGGSARGRIPCERSEPVRARRRTGRGRDQRRDRGIGRRARPGLARRDTEPGQARGTRHEARWPRRDTQLARGNQAHRHPRPHEFVVFARGRIPCERSEPVRTEAERAGEARPRARCPARNGTGATQEPAWRGAALGRPPPPQPHPHGIDPSARVRTPCEPDEPVRTQRRTGRRAGAHRGGGRECGGGGAGTTSAPPGGCRAGRWWTRDQWWATPRWYSNTSPPTAIRIRVTPTTTSQAYQKASPIAVSAAAAATPSGQ</sequence>
<keyword evidence="3" id="KW-1185">Reference proteome</keyword>
<gene>
    <name evidence="2" type="ORF">BG845_04727</name>
</gene>
<feature type="compositionally biased region" description="Basic residues" evidence="1">
    <location>
        <begin position="288"/>
        <end position="298"/>
    </location>
</feature>
<feature type="compositionally biased region" description="Basic and acidic residues" evidence="1">
    <location>
        <begin position="178"/>
        <end position="190"/>
    </location>
</feature>
<feature type="compositionally biased region" description="Basic and acidic residues" evidence="1">
    <location>
        <begin position="278"/>
        <end position="287"/>
    </location>
</feature>
<reference evidence="2 3" key="1">
    <citation type="submission" date="2016-09" db="EMBL/GenBank/DDBJ databases">
        <title>Pseudonocardia autotrophica DSM535, a candidate organism with high potential of specific P450 cytochromes.</title>
        <authorList>
            <person name="Grumaz C."/>
            <person name="Vainshtein Y."/>
            <person name="Kirstahler P."/>
            <person name="Sohn K."/>
        </authorList>
    </citation>
    <scope>NUCLEOTIDE SEQUENCE [LARGE SCALE GENOMIC DNA]</scope>
    <source>
        <strain evidence="2 3">DSM 535</strain>
    </source>
</reference>
<feature type="compositionally biased region" description="Basic and acidic residues" evidence="1">
    <location>
        <begin position="147"/>
        <end position="157"/>
    </location>
</feature>
<feature type="region of interest" description="Disordered" evidence="1">
    <location>
        <begin position="1"/>
        <end position="324"/>
    </location>
</feature>
<accession>A0A1Y2MQB2</accession>
<evidence type="ECO:0000256" key="1">
    <source>
        <dbReference type="SAM" id="MobiDB-lite"/>
    </source>
</evidence>
<protein>
    <submittedName>
        <fullName evidence="2">Uncharacterized protein</fullName>
    </submittedName>
</protein>